<dbReference type="Gene3D" id="1.10.287.130">
    <property type="match status" value="1"/>
</dbReference>
<evidence type="ECO:0000256" key="2">
    <source>
        <dbReference type="ARBA" id="ARBA00012438"/>
    </source>
</evidence>
<evidence type="ECO:0000259" key="5">
    <source>
        <dbReference type="PROSITE" id="PS50109"/>
    </source>
</evidence>
<dbReference type="OrthoDB" id="5524356at2"/>
<dbReference type="EC" id="2.7.13.3" evidence="2"/>
<dbReference type="PANTHER" id="PTHR43547:SF2">
    <property type="entry name" value="HYBRID SIGNAL TRANSDUCTION HISTIDINE KINASE C"/>
    <property type="match status" value="1"/>
</dbReference>
<dbReference type="PRINTS" id="PR00344">
    <property type="entry name" value="BCTRLSENSOR"/>
</dbReference>
<dbReference type="InterPro" id="IPR004358">
    <property type="entry name" value="Sig_transdc_His_kin-like_C"/>
</dbReference>
<dbReference type="SUPFAM" id="SSF47384">
    <property type="entry name" value="Homodimeric domain of signal transducing histidine kinase"/>
    <property type="match status" value="1"/>
</dbReference>
<dbReference type="Pfam" id="PF02518">
    <property type="entry name" value="HATPase_c"/>
    <property type="match status" value="1"/>
</dbReference>
<feature type="transmembrane region" description="Helical" evidence="4">
    <location>
        <begin position="188"/>
        <end position="206"/>
    </location>
</feature>
<feature type="transmembrane region" description="Helical" evidence="4">
    <location>
        <begin position="212"/>
        <end position="231"/>
    </location>
</feature>
<dbReference type="SMART" id="SM00387">
    <property type="entry name" value="HATPase_c"/>
    <property type="match status" value="1"/>
</dbReference>
<keyword evidence="6" id="KW-0808">Transferase</keyword>
<keyword evidence="4" id="KW-0472">Membrane</keyword>
<dbReference type="InterPro" id="IPR036890">
    <property type="entry name" value="HATPase_C_sf"/>
</dbReference>
<name>A0A0K1PQX0_9BACT</name>
<dbReference type="InterPro" id="IPR036097">
    <property type="entry name" value="HisK_dim/P_sf"/>
</dbReference>
<dbReference type="Proteomes" id="UP000064967">
    <property type="component" value="Chromosome"/>
</dbReference>
<keyword evidence="3" id="KW-0597">Phosphoprotein</keyword>
<dbReference type="InterPro" id="IPR005467">
    <property type="entry name" value="His_kinase_dom"/>
</dbReference>
<dbReference type="InterPro" id="IPR003594">
    <property type="entry name" value="HATPase_dom"/>
</dbReference>
<keyword evidence="4" id="KW-0812">Transmembrane</keyword>
<keyword evidence="4" id="KW-1133">Transmembrane helix</keyword>
<gene>
    <name evidence="6" type="ORF">AKJ09_02592</name>
</gene>
<dbReference type="SUPFAM" id="SSF55874">
    <property type="entry name" value="ATPase domain of HSP90 chaperone/DNA topoisomerase II/histidine kinase"/>
    <property type="match status" value="1"/>
</dbReference>
<evidence type="ECO:0000256" key="3">
    <source>
        <dbReference type="ARBA" id="ARBA00022553"/>
    </source>
</evidence>
<comment type="catalytic activity">
    <reaction evidence="1">
        <text>ATP + protein L-histidine = ADP + protein N-phospho-L-histidine.</text>
        <dbReference type="EC" id="2.7.13.3"/>
    </reaction>
</comment>
<dbReference type="SMART" id="SM00388">
    <property type="entry name" value="HisKA"/>
    <property type="match status" value="1"/>
</dbReference>
<evidence type="ECO:0000313" key="6">
    <source>
        <dbReference type="EMBL" id="AKU95928.1"/>
    </source>
</evidence>
<feature type="domain" description="Histidine kinase" evidence="5">
    <location>
        <begin position="308"/>
        <end position="529"/>
    </location>
</feature>
<evidence type="ECO:0000313" key="7">
    <source>
        <dbReference type="Proteomes" id="UP000064967"/>
    </source>
</evidence>
<proteinExistence type="predicted"/>
<keyword evidence="6" id="KW-0418">Kinase</keyword>
<dbReference type="EMBL" id="CP012333">
    <property type="protein sequence ID" value="AKU95928.1"/>
    <property type="molecule type" value="Genomic_DNA"/>
</dbReference>
<sequence length="559" mass="62085">MSDTQAAEYSLRILWSAARWVEDRHGAAALETIAQAAGVQATDFDGSTRWVAHEQFEKILAGVRELAGSDDAFCEACAYRFEESYGALRYMLWALSPRQLYEATVKVSKLVTTAGRFEILRSERSAFHVRYHSKHAESRLMCLSRQVQWVAGPSMWALPPARLEEHGCIAHGAEFCEYRLRWFDGWRILPMLIGLAVGVVVGGIVQTVQGGISAWVALPILGAALGHVFELRRMHRLNMKLGNEMNTVLRELGQAEAETRSEIVALHQRQRDWTRLVEQQVAERTTTLERVVDGLDSLQKSRVTTIRGFSHDLRNPLFVVRGNTQFLRERVKDGEEGEALRDMEVAAGQIEAMLTKLMEVATQDPGFVRLAPKNLAVAPLAEVFRRRLKALVHGRDIKVSVFCTREAPDALEIDHLVFDRIVDNILTNAAKYTHRGSILLELSGMPAPAFGDGPPFLTLKLSDTGQGIPPEMVERIFRPRAAGEATSPQSYGIGLSSVVRLLAQIGGRLDVMSKPGVGTTFWAHFPCRPPDFKKSPGAGDDNLESIITRVVTIRKAEGS</sequence>
<dbReference type="Pfam" id="PF00512">
    <property type="entry name" value="HisKA"/>
    <property type="match status" value="1"/>
</dbReference>
<dbReference type="PROSITE" id="PS50109">
    <property type="entry name" value="HIS_KIN"/>
    <property type="match status" value="1"/>
</dbReference>
<dbReference type="KEGG" id="llu:AKJ09_02592"/>
<dbReference type="GO" id="GO:0000155">
    <property type="term" value="F:phosphorelay sensor kinase activity"/>
    <property type="evidence" value="ECO:0007669"/>
    <property type="project" value="InterPro"/>
</dbReference>
<dbReference type="Gene3D" id="3.30.565.10">
    <property type="entry name" value="Histidine kinase-like ATPase, C-terminal domain"/>
    <property type="match status" value="1"/>
</dbReference>
<evidence type="ECO:0000256" key="1">
    <source>
        <dbReference type="ARBA" id="ARBA00000085"/>
    </source>
</evidence>
<organism evidence="6 7">
    <name type="scientific">Labilithrix luteola</name>
    <dbReference type="NCBI Taxonomy" id="1391654"/>
    <lineage>
        <taxon>Bacteria</taxon>
        <taxon>Pseudomonadati</taxon>
        <taxon>Myxococcota</taxon>
        <taxon>Polyangia</taxon>
        <taxon>Polyangiales</taxon>
        <taxon>Labilitrichaceae</taxon>
        <taxon>Labilithrix</taxon>
    </lineage>
</organism>
<reference evidence="6 7" key="1">
    <citation type="submission" date="2015-08" db="EMBL/GenBank/DDBJ databases">
        <authorList>
            <person name="Babu N.S."/>
            <person name="Beckwith C.J."/>
            <person name="Beseler K.G."/>
            <person name="Brison A."/>
            <person name="Carone J.V."/>
            <person name="Caskin T.P."/>
            <person name="Diamond M."/>
            <person name="Durham M.E."/>
            <person name="Foxe J.M."/>
            <person name="Go M."/>
            <person name="Henderson B.A."/>
            <person name="Jones I.B."/>
            <person name="McGettigan J.A."/>
            <person name="Micheletti S.J."/>
            <person name="Nasrallah M.E."/>
            <person name="Ortiz D."/>
            <person name="Piller C.R."/>
            <person name="Privatt S.R."/>
            <person name="Schneider S.L."/>
            <person name="Sharp S."/>
            <person name="Smith T.C."/>
            <person name="Stanton J.D."/>
            <person name="Ullery H.E."/>
            <person name="Wilson R.J."/>
            <person name="Serrano M.G."/>
            <person name="Buck G."/>
            <person name="Lee V."/>
            <person name="Wang Y."/>
            <person name="Carvalho R."/>
            <person name="Voegtly L."/>
            <person name="Shi R."/>
            <person name="Duckworth R."/>
            <person name="Johnson A."/>
            <person name="Loviza R."/>
            <person name="Walstead R."/>
            <person name="Shah Z."/>
            <person name="Kiflezghi M."/>
            <person name="Wade K."/>
            <person name="Ball S.L."/>
            <person name="Bradley K.W."/>
            <person name="Asai D.J."/>
            <person name="Bowman C.A."/>
            <person name="Russell D.A."/>
            <person name="Pope W.H."/>
            <person name="Jacobs-Sera D."/>
            <person name="Hendrix R.W."/>
            <person name="Hatfull G.F."/>
        </authorList>
    </citation>
    <scope>NUCLEOTIDE SEQUENCE [LARGE SCALE GENOMIC DNA]</scope>
    <source>
        <strain evidence="6 7">DSM 27648</strain>
    </source>
</reference>
<dbReference type="AlphaFoldDB" id="A0A0K1PQX0"/>
<protein>
    <recommendedName>
        <fullName evidence="2">histidine kinase</fullName>
        <ecNumber evidence="2">2.7.13.3</ecNumber>
    </recommendedName>
</protein>
<evidence type="ECO:0000256" key="4">
    <source>
        <dbReference type="SAM" id="Phobius"/>
    </source>
</evidence>
<keyword evidence="7" id="KW-1185">Reference proteome</keyword>
<accession>A0A0K1PQX0</accession>
<dbReference type="STRING" id="1391654.AKJ09_02592"/>
<dbReference type="RefSeq" id="WP_146647297.1">
    <property type="nucleotide sequence ID" value="NZ_CP012333.1"/>
</dbReference>
<dbReference type="CDD" id="cd00082">
    <property type="entry name" value="HisKA"/>
    <property type="match status" value="1"/>
</dbReference>
<dbReference type="InterPro" id="IPR003661">
    <property type="entry name" value="HisK_dim/P_dom"/>
</dbReference>
<dbReference type="PANTHER" id="PTHR43547">
    <property type="entry name" value="TWO-COMPONENT HISTIDINE KINASE"/>
    <property type="match status" value="1"/>
</dbReference>